<dbReference type="AlphaFoldDB" id="A0AAN8DVG4"/>
<accession>A0AAN8DVG4</accession>
<dbReference type="Proteomes" id="UP001331515">
    <property type="component" value="Unassembled WGS sequence"/>
</dbReference>
<reference evidence="2 3" key="1">
    <citation type="journal article" date="2023" name="Mol. Biol. Evol.">
        <title>Genomics of Secondarily Temperate Adaptation in the Only Non-Antarctic Icefish.</title>
        <authorList>
            <person name="Rivera-Colon A.G."/>
            <person name="Rayamajhi N."/>
            <person name="Minhas B.F."/>
            <person name="Madrigal G."/>
            <person name="Bilyk K.T."/>
            <person name="Yoon V."/>
            <person name="Hune M."/>
            <person name="Gregory S."/>
            <person name="Cheng C.H.C."/>
            <person name="Catchen J.M."/>
        </authorList>
    </citation>
    <scope>NUCLEOTIDE SEQUENCE [LARGE SCALE GENOMIC DNA]</scope>
    <source>
        <tissue evidence="2">White muscle</tissue>
    </source>
</reference>
<dbReference type="EMBL" id="JAURVH010001517">
    <property type="protein sequence ID" value="KAK5929477.1"/>
    <property type="molecule type" value="Genomic_DNA"/>
</dbReference>
<keyword evidence="1" id="KW-0732">Signal</keyword>
<keyword evidence="3" id="KW-1185">Reference proteome</keyword>
<name>A0AAN8DVG4_CHAGU</name>
<protein>
    <submittedName>
        <fullName evidence="2">Uncharacterized protein</fullName>
    </submittedName>
</protein>
<feature type="signal peptide" evidence="1">
    <location>
        <begin position="1"/>
        <end position="20"/>
    </location>
</feature>
<organism evidence="2 3">
    <name type="scientific">Champsocephalus gunnari</name>
    <name type="common">Mackerel icefish</name>
    <dbReference type="NCBI Taxonomy" id="52237"/>
    <lineage>
        <taxon>Eukaryota</taxon>
        <taxon>Metazoa</taxon>
        <taxon>Chordata</taxon>
        <taxon>Craniata</taxon>
        <taxon>Vertebrata</taxon>
        <taxon>Euteleostomi</taxon>
        <taxon>Actinopterygii</taxon>
        <taxon>Neopterygii</taxon>
        <taxon>Teleostei</taxon>
        <taxon>Neoteleostei</taxon>
        <taxon>Acanthomorphata</taxon>
        <taxon>Eupercaria</taxon>
        <taxon>Perciformes</taxon>
        <taxon>Notothenioidei</taxon>
        <taxon>Channichthyidae</taxon>
        <taxon>Champsocephalus</taxon>
    </lineage>
</organism>
<evidence type="ECO:0000313" key="2">
    <source>
        <dbReference type="EMBL" id="KAK5929477.1"/>
    </source>
</evidence>
<sequence>MTSSLSLLTLLRQRVLLRVALEPDWSTAQRLQPSTYELRMRARLWHVEQSDDPDTEGIAVGLLMISASSLLIDSFEQFSTVKQPTRLTGYPSTYLLQHLLTYLHHPALTREPLQCHVLNRPAVPRHQSYAWLGHVWGISSLAVPDSHPLAVQVAAIECRNGQFRP</sequence>
<evidence type="ECO:0000256" key="1">
    <source>
        <dbReference type="SAM" id="SignalP"/>
    </source>
</evidence>
<feature type="chain" id="PRO_5042865848" evidence="1">
    <location>
        <begin position="21"/>
        <end position="165"/>
    </location>
</feature>
<comment type="caution">
    <text evidence="2">The sequence shown here is derived from an EMBL/GenBank/DDBJ whole genome shotgun (WGS) entry which is preliminary data.</text>
</comment>
<evidence type="ECO:0000313" key="3">
    <source>
        <dbReference type="Proteomes" id="UP001331515"/>
    </source>
</evidence>
<proteinExistence type="predicted"/>
<gene>
    <name evidence="2" type="ORF">CgunFtcFv8_010704</name>
</gene>